<feature type="region of interest" description="Disordered" evidence="1">
    <location>
        <begin position="39"/>
        <end position="75"/>
    </location>
</feature>
<dbReference type="AlphaFoldDB" id="A0A4Y2N998"/>
<organism evidence="2 3">
    <name type="scientific">Araneus ventricosus</name>
    <name type="common">Orbweaver spider</name>
    <name type="synonym">Epeira ventricosa</name>
    <dbReference type="NCBI Taxonomy" id="182803"/>
    <lineage>
        <taxon>Eukaryota</taxon>
        <taxon>Metazoa</taxon>
        <taxon>Ecdysozoa</taxon>
        <taxon>Arthropoda</taxon>
        <taxon>Chelicerata</taxon>
        <taxon>Arachnida</taxon>
        <taxon>Araneae</taxon>
        <taxon>Araneomorphae</taxon>
        <taxon>Entelegynae</taxon>
        <taxon>Araneoidea</taxon>
        <taxon>Araneidae</taxon>
        <taxon>Araneus</taxon>
    </lineage>
</organism>
<gene>
    <name evidence="2" type="ORF">AVEN_180087_1</name>
</gene>
<dbReference type="EMBL" id="BGPR01008668">
    <property type="protein sequence ID" value="GBN35239.1"/>
    <property type="molecule type" value="Genomic_DNA"/>
</dbReference>
<reference evidence="2 3" key="1">
    <citation type="journal article" date="2019" name="Sci. Rep.">
        <title>Orb-weaving spider Araneus ventricosus genome elucidates the spidroin gene catalogue.</title>
        <authorList>
            <person name="Kono N."/>
            <person name="Nakamura H."/>
            <person name="Ohtoshi R."/>
            <person name="Moran D.A.P."/>
            <person name="Shinohara A."/>
            <person name="Yoshida Y."/>
            <person name="Fujiwara M."/>
            <person name="Mori M."/>
            <person name="Tomita M."/>
            <person name="Arakawa K."/>
        </authorList>
    </citation>
    <scope>NUCLEOTIDE SEQUENCE [LARGE SCALE GENOMIC DNA]</scope>
</reference>
<evidence type="ECO:0000313" key="3">
    <source>
        <dbReference type="Proteomes" id="UP000499080"/>
    </source>
</evidence>
<dbReference type="Proteomes" id="UP000499080">
    <property type="component" value="Unassembled WGS sequence"/>
</dbReference>
<name>A0A4Y2N998_ARAVE</name>
<evidence type="ECO:0000256" key="1">
    <source>
        <dbReference type="SAM" id="MobiDB-lite"/>
    </source>
</evidence>
<proteinExistence type="predicted"/>
<evidence type="ECO:0000313" key="2">
    <source>
        <dbReference type="EMBL" id="GBN35239.1"/>
    </source>
</evidence>
<comment type="caution">
    <text evidence="2">The sequence shown here is derived from an EMBL/GenBank/DDBJ whole genome shotgun (WGS) entry which is preliminary data.</text>
</comment>
<sequence length="90" mass="10126">MNSRPTRQIKAVNPLRYLSLNYATTPTQQYVQCNRSRQVVQPPNTSNNNENGYRTGFRQGKHKQIPPVPMMPSPHTTGCKMALSVSGIHC</sequence>
<accession>A0A4Y2N998</accession>
<protein>
    <submittedName>
        <fullName evidence="2">Uncharacterized protein</fullName>
    </submittedName>
</protein>
<keyword evidence="3" id="KW-1185">Reference proteome</keyword>
<feature type="compositionally biased region" description="Polar residues" evidence="1">
    <location>
        <begin position="39"/>
        <end position="52"/>
    </location>
</feature>